<dbReference type="PANTHER" id="PTHR42776:SF27">
    <property type="entry name" value="DIPEPTIDYL PEPTIDASE FAMILY MEMBER 6"/>
    <property type="match status" value="1"/>
</dbReference>
<dbReference type="Pfam" id="PF00326">
    <property type="entry name" value="Peptidase_S9"/>
    <property type="match status" value="1"/>
</dbReference>
<name>A0ABU9IW18_9GAMM</name>
<reference evidence="4 5" key="1">
    <citation type="submission" date="2024-04" db="EMBL/GenBank/DDBJ databases">
        <title>Draft genome sequence of Pseudoxanthomonas putridarboris WD12.</title>
        <authorList>
            <person name="Oh J."/>
        </authorList>
    </citation>
    <scope>NUCLEOTIDE SEQUENCE [LARGE SCALE GENOMIC DNA]</scope>
    <source>
        <strain evidence="4 5">WD12</strain>
    </source>
</reference>
<dbReference type="RefSeq" id="WP_341724350.1">
    <property type="nucleotide sequence ID" value="NZ_JBBWWT010000001.1"/>
</dbReference>
<evidence type="ECO:0000259" key="3">
    <source>
        <dbReference type="Pfam" id="PF00326"/>
    </source>
</evidence>
<dbReference type="EMBL" id="JBBWWT010000001">
    <property type="protein sequence ID" value="MEL1263157.1"/>
    <property type="molecule type" value="Genomic_DNA"/>
</dbReference>
<dbReference type="SUPFAM" id="SSF82171">
    <property type="entry name" value="DPP6 N-terminal domain-like"/>
    <property type="match status" value="1"/>
</dbReference>
<dbReference type="InterPro" id="IPR001375">
    <property type="entry name" value="Peptidase_S9_cat"/>
</dbReference>
<sequence>MRNTVLSATGLLLSLSISTCLAASASPSAADRIADTELIPREALFGNPVRANVQISPDGRYLSWIAPVDGVMNLWVAPANDLDKARAITRDKARGIRSYFWSYRPGTLLYLRDTGGDEDFHLYAVDLATDKATDLTPFPKTRAQVSGVSAKQPGAILVGMNDRDSQWHDLYRVDLANGQRTLVEKNTQQIGGYLADADYRVRYATRARPDGGLDVLEPDGQGGWKKYDDIPFEDVASTQPSGLTTDGKTLYFTDSRNRNTAALYAIDVASGNRTLVFEDARADIDGTLTHPATGQVQAVSVDYLREEWNPIDAGIDADLKKLKTLGPGNIGVNSRTYDDKTWIVAYSAAESPLVYYRYDRDGGQLTRLFSARPQLDGKPLVPQWPQEIKSRDGLTLVSYLTLPRSADADKDGKADAPTPLVLFVHGGPWARDSYGYNGYAQWLANRGYASLAVNYRGSTGFGKDFTNAGNGEWAAKMHDDLLDAVQWAVGAGVTTPDQVAIMGGSYGGYATLVGLTFTPDTFKCGVDIVGPSNLNTLLSTVPPYWASFFEQLAKRMGDPRTGEGKQWLAERSPLTRADQIKKPLLIGQGANDPRVKQDESDQIVKAMTAKNIPVTYVLFPDEGHGFARPENSKAFNAVTEGFLAQCLGGRAEPIGGDFAGSSISVPTGADGVPGLEAALKDHTQDVRK</sequence>
<dbReference type="Gene3D" id="2.120.10.30">
    <property type="entry name" value="TolB, C-terminal domain"/>
    <property type="match status" value="1"/>
</dbReference>
<protein>
    <submittedName>
        <fullName evidence="4">S9 family peptidase</fullName>
        <ecNumber evidence="4">3.4.-.-</ecNumber>
    </submittedName>
</protein>
<keyword evidence="5" id="KW-1185">Reference proteome</keyword>
<evidence type="ECO:0000313" key="5">
    <source>
        <dbReference type="Proteomes" id="UP001459204"/>
    </source>
</evidence>
<proteinExistence type="predicted"/>
<feature type="chain" id="PRO_5045137996" evidence="2">
    <location>
        <begin position="23"/>
        <end position="688"/>
    </location>
</feature>
<dbReference type="GO" id="GO:0016787">
    <property type="term" value="F:hydrolase activity"/>
    <property type="evidence" value="ECO:0007669"/>
    <property type="project" value="UniProtKB-KW"/>
</dbReference>
<feature type="domain" description="Peptidase S9 prolyl oligopeptidase catalytic" evidence="3">
    <location>
        <begin position="439"/>
        <end position="649"/>
    </location>
</feature>
<dbReference type="Gene3D" id="3.40.50.1820">
    <property type="entry name" value="alpha/beta hydrolase"/>
    <property type="match status" value="1"/>
</dbReference>
<dbReference type="EC" id="3.4.-.-" evidence="4"/>
<evidence type="ECO:0000256" key="2">
    <source>
        <dbReference type="SAM" id="SignalP"/>
    </source>
</evidence>
<comment type="caution">
    <text evidence="4">The sequence shown here is derived from an EMBL/GenBank/DDBJ whole genome shotgun (WGS) entry which is preliminary data.</text>
</comment>
<evidence type="ECO:0000256" key="1">
    <source>
        <dbReference type="ARBA" id="ARBA00022801"/>
    </source>
</evidence>
<dbReference type="SUPFAM" id="SSF53474">
    <property type="entry name" value="alpha/beta-Hydrolases"/>
    <property type="match status" value="1"/>
</dbReference>
<keyword evidence="2" id="KW-0732">Signal</keyword>
<organism evidence="4 5">
    <name type="scientific">Pseudoxanthomonas putridarboris</name>
    <dbReference type="NCBI Taxonomy" id="752605"/>
    <lineage>
        <taxon>Bacteria</taxon>
        <taxon>Pseudomonadati</taxon>
        <taxon>Pseudomonadota</taxon>
        <taxon>Gammaproteobacteria</taxon>
        <taxon>Lysobacterales</taxon>
        <taxon>Lysobacteraceae</taxon>
        <taxon>Pseudoxanthomonas</taxon>
    </lineage>
</organism>
<gene>
    <name evidence="4" type="ORF">AAD027_02090</name>
</gene>
<feature type="signal peptide" evidence="2">
    <location>
        <begin position="1"/>
        <end position="22"/>
    </location>
</feature>
<dbReference type="InterPro" id="IPR029058">
    <property type="entry name" value="AB_hydrolase_fold"/>
</dbReference>
<dbReference type="PANTHER" id="PTHR42776">
    <property type="entry name" value="SERINE PEPTIDASE S9 FAMILY MEMBER"/>
    <property type="match status" value="1"/>
</dbReference>
<dbReference type="InterPro" id="IPR011042">
    <property type="entry name" value="6-blade_b-propeller_TolB-like"/>
</dbReference>
<evidence type="ECO:0000313" key="4">
    <source>
        <dbReference type="EMBL" id="MEL1263157.1"/>
    </source>
</evidence>
<dbReference type="Proteomes" id="UP001459204">
    <property type="component" value="Unassembled WGS sequence"/>
</dbReference>
<keyword evidence="1 4" id="KW-0378">Hydrolase</keyword>
<accession>A0ABU9IW18</accession>